<dbReference type="Pfam" id="PF00701">
    <property type="entry name" value="DHDPS"/>
    <property type="match status" value="1"/>
</dbReference>
<accession>A0A9N9U919</accession>
<dbReference type="InterPro" id="IPR002220">
    <property type="entry name" value="DapA-like"/>
</dbReference>
<dbReference type="AlphaFoldDB" id="A0A9N9U919"/>
<feature type="binding site" evidence="4">
    <location>
        <position position="222"/>
    </location>
    <ligand>
        <name>pyruvate</name>
        <dbReference type="ChEBI" id="CHEBI:15361"/>
    </ligand>
</feature>
<dbReference type="OrthoDB" id="191315at2759"/>
<evidence type="ECO:0000313" key="5">
    <source>
        <dbReference type="EMBL" id="CAG9984741.1"/>
    </source>
</evidence>
<dbReference type="PIRSF" id="PIRSF001365">
    <property type="entry name" value="DHDPS"/>
    <property type="match status" value="1"/>
</dbReference>
<dbReference type="InterPro" id="IPR013785">
    <property type="entry name" value="Aldolase_TIM"/>
</dbReference>
<organism evidence="5 6">
    <name type="scientific">Clonostachys byssicola</name>
    <dbReference type="NCBI Taxonomy" id="160290"/>
    <lineage>
        <taxon>Eukaryota</taxon>
        <taxon>Fungi</taxon>
        <taxon>Dikarya</taxon>
        <taxon>Ascomycota</taxon>
        <taxon>Pezizomycotina</taxon>
        <taxon>Sordariomycetes</taxon>
        <taxon>Hypocreomycetidae</taxon>
        <taxon>Hypocreales</taxon>
        <taxon>Bionectriaceae</taxon>
        <taxon>Clonostachys</taxon>
    </lineage>
</organism>
<dbReference type="SMART" id="SM01130">
    <property type="entry name" value="DHDPS"/>
    <property type="match status" value="1"/>
</dbReference>
<evidence type="ECO:0000313" key="6">
    <source>
        <dbReference type="Proteomes" id="UP000754883"/>
    </source>
</evidence>
<evidence type="ECO:0000256" key="1">
    <source>
        <dbReference type="ARBA" id="ARBA00023239"/>
    </source>
</evidence>
<dbReference type="Proteomes" id="UP000754883">
    <property type="component" value="Unassembled WGS sequence"/>
</dbReference>
<gene>
    <name evidence="5" type="ORF">CBYS24578_00006490</name>
</gene>
<dbReference type="PRINTS" id="PR00146">
    <property type="entry name" value="DHPICSNTHASE"/>
</dbReference>
<comment type="caution">
    <text evidence="5">The sequence shown here is derived from an EMBL/GenBank/DDBJ whole genome shotgun (WGS) entry which is preliminary data.</text>
</comment>
<dbReference type="PANTHER" id="PTHR12128">
    <property type="entry name" value="DIHYDRODIPICOLINATE SYNTHASE"/>
    <property type="match status" value="1"/>
</dbReference>
<dbReference type="PANTHER" id="PTHR12128:SF66">
    <property type="entry name" value="4-HYDROXY-2-OXOGLUTARATE ALDOLASE, MITOCHONDRIAL"/>
    <property type="match status" value="1"/>
</dbReference>
<feature type="active site" description="Proton donor/acceptor" evidence="3">
    <location>
        <position position="150"/>
    </location>
</feature>
<evidence type="ECO:0000256" key="2">
    <source>
        <dbReference type="PIRNR" id="PIRNR001365"/>
    </source>
</evidence>
<dbReference type="SUPFAM" id="SSF51569">
    <property type="entry name" value="Aldolase"/>
    <property type="match status" value="1"/>
</dbReference>
<name>A0A9N9U919_9HYPO</name>
<protein>
    <recommendedName>
        <fullName evidence="7">Dihydrodipicolinate synthetase</fullName>
    </recommendedName>
</protein>
<keyword evidence="1 2" id="KW-0456">Lyase</keyword>
<proteinExistence type="inferred from homology"/>
<evidence type="ECO:0008006" key="7">
    <source>
        <dbReference type="Google" id="ProtNLM"/>
    </source>
</evidence>
<sequence>MACSHSKPFPPGIHAPCLTWFSDDKTQEIDWDTQTKHLEYTISSGVHGIILAGTNGEAVALTNEEKRKLVRTTREIAERLGRADKLAITMGCGGQSTREVIAETVLAKEAGAEFALVLVPSYFHFAMSEDAIVAFFEELADESPVPVVIYNFPTVVAGLDLNSDMLIKLGNHPNIVGVKLTCGGIAKVCKITAAHEPSKFSVLAGQSDWLIPAMTVGGTGAVTGVSNLYPKFCLQVYELWKQGKVKESVALQKRLAAMEWGFAKSGTNGVKWVVGELLQYPAEKHHCRRPYPQFSDDKMQKWLLDVVRPLLEDERRMNDSQLLRQ</sequence>
<keyword evidence="6" id="KW-1185">Reference proteome</keyword>
<evidence type="ECO:0000256" key="3">
    <source>
        <dbReference type="PIRSR" id="PIRSR001365-1"/>
    </source>
</evidence>
<dbReference type="GO" id="GO:0008840">
    <property type="term" value="F:4-hydroxy-tetrahydrodipicolinate synthase activity"/>
    <property type="evidence" value="ECO:0007669"/>
    <property type="project" value="TreeGrafter"/>
</dbReference>
<reference evidence="5" key="1">
    <citation type="submission" date="2021-10" db="EMBL/GenBank/DDBJ databases">
        <authorList>
            <person name="Piombo E."/>
        </authorList>
    </citation>
    <scope>NUCLEOTIDE SEQUENCE</scope>
</reference>
<dbReference type="Gene3D" id="3.20.20.70">
    <property type="entry name" value="Aldolase class I"/>
    <property type="match status" value="1"/>
</dbReference>
<feature type="active site" description="Schiff-base intermediate with substrate" evidence="3">
    <location>
        <position position="179"/>
    </location>
</feature>
<comment type="similarity">
    <text evidence="2">Belongs to the DapA family.</text>
</comment>
<dbReference type="CDD" id="cd00408">
    <property type="entry name" value="DHDPS-like"/>
    <property type="match status" value="1"/>
</dbReference>
<dbReference type="EMBL" id="CABFNO020001394">
    <property type="protein sequence ID" value="CAG9984741.1"/>
    <property type="molecule type" value="Genomic_DNA"/>
</dbReference>
<evidence type="ECO:0000256" key="4">
    <source>
        <dbReference type="PIRSR" id="PIRSR001365-2"/>
    </source>
</evidence>